<dbReference type="AlphaFoldDB" id="A0A0L0VDV1"/>
<dbReference type="STRING" id="1165861.A0A0L0VDV1"/>
<gene>
    <name evidence="1" type="ORF">PSTG_09303</name>
</gene>
<dbReference type="InterPro" id="IPR036397">
    <property type="entry name" value="RNaseH_sf"/>
</dbReference>
<dbReference type="OrthoDB" id="2505980at2759"/>
<dbReference type="Gene3D" id="3.30.420.10">
    <property type="entry name" value="Ribonuclease H-like superfamily/Ribonuclease H"/>
    <property type="match status" value="1"/>
</dbReference>
<proteinExistence type="predicted"/>
<reference evidence="2" key="1">
    <citation type="submission" date="2014-03" db="EMBL/GenBank/DDBJ databases">
        <title>The Genome Sequence of Puccinia striiformis f. sp. tritici PST-78.</title>
        <authorList>
            <consortium name="The Broad Institute Genome Sequencing Platform"/>
            <person name="Cuomo C."/>
            <person name="Hulbert S."/>
            <person name="Chen X."/>
            <person name="Walker B."/>
            <person name="Young S.K."/>
            <person name="Zeng Q."/>
            <person name="Gargeya S."/>
            <person name="Fitzgerald M."/>
            <person name="Haas B."/>
            <person name="Abouelleil A."/>
            <person name="Alvarado L."/>
            <person name="Arachchi H.M."/>
            <person name="Berlin A.M."/>
            <person name="Chapman S.B."/>
            <person name="Goldberg J."/>
            <person name="Griggs A."/>
            <person name="Gujja S."/>
            <person name="Hansen M."/>
            <person name="Howarth C."/>
            <person name="Imamovic A."/>
            <person name="Larimer J."/>
            <person name="McCowan C."/>
            <person name="Montmayeur A."/>
            <person name="Murphy C."/>
            <person name="Neiman D."/>
            <person name="Pearson M."/>
            <person name="Priest M."/>
            <person name="Roberts A."/>
            <person name="Saif S."/>
            <person name="Shea T."/>
            <person name="Sisk P."/>
            <person name="Sykes S."/>
            <person name="Wortman J."/>
            <person name="Nusbaum C."/>
            <person name="Birren B."/>
        </authorList>
    </citation>
    <scope>NUCLEOTIDE SEQUENCE [LARGE SCALE GENOMIC DNA]</scope>
    <source>
        <strain evidence="2">race PST-78</strain>
    </source>
</reference>
<name>A0A0L0VDV1_9BASI</name>
<keyword evidence="2" id="KW-1185">Reference proteome</keyword>
<dbReference type="EMBL" id="AJIL01000068">
    <property type="protein sequence ID" value="KNE97472.1"/>
    <property type="molecule type" value="Genomic_DNA"/>
</dbReference>
<dbReference type="PANTHER" id="PTHR46564">
    <property type="entry name" value="TRANSPOSASE"/>
    <property type="match status" value="1"/>
</dbReference>
<dbReference type="GO" id="GO:0003676">
    <property type="term" value="F:nucleic acid binding"/>
    <property type="evidence" value="ECO:0007669"/>
    <property type="project" value="InterPro"/>
</dbReference>
<evidence type="ECO:0000313" key="2">
    <source>
        <dbReference type="Proteomes" id="UP000054564"/>
    </source>
</evidence>
<evidence type="ECO:0000313" key="1">
    <source>
        <dbReference type="EMBL" id="KNE97472.1"/>
    </source>
</evidence>
<protein>
    <recommendedName>
        <fullName evidence="3">Tc1-like transposase DDE domain-containing protein</fullName>
    </recommendedName>
</protein>
<sequence>MVFLKYTPSTKISAVGMIIGGNSQPFVCDALGMAISRQSFNQWLQLYNIVKPEPCTSTLVSIETIHKNLVNKLCITLKKADPLNVHKCHVKNNDSGIGRTMNVPAKFMVLTHKSAVCGRDLLQTFTRLERGQPAARYMKKQNSARLSGLPAILITGMLAITFRDDTFNGKKFEHFLKWDLLPRMNQYPIKDSISLCDNAAIHRGPDMKQNLRDSKLLDHSSNPALDIHHVCAEIITPEYCASLYRHCGYAMPCGLESKI</sequence>
<evidence type="ECO:0008006" key="3">
    <source>
        <dbReference type="Google" id="ProtNLM"/>
    </source>
</evidence>
<dbReference type="Proteomes" id="UP000054564">
    <property type="component" value="Unassembled WGS sequence"/>
</dbReference>
<comment type="caution">
    <text evidence="1">The sequence shown here is derived from an EMBL/GenBank/DDBJ whole genome shotgun (WGS) entry which is preliminary data.</text>
</comment>
<accession>A0A0L0VDV1</accession>
<organism evidence="1 2">
    <name type="scientific">Puccinia striiformis f. sp. tritici PST-78</name>
    <dbReference type="NCBI Taxonomy" id="1165861"/>
    <lineage>
        <taxon>Eukaryota</taxon>
        <taxon>Fungi</taxon>
        <taxon>Dikarya</taxon>
        <taxon>Basidiomycota</taxon>
        <taxon>Pucciniomycotina</taxon>
        <taxon>Pucciniomycetes</taxon>
        <taxon>Pucciniales</taxon>
        <taxon>Pucciniaceae</taxon>
        <taxon>Puccinia</taxon>
    </lineage>
</organism>
<dbReference type="PANTHER" id="PTHR46564:SF1">
    <property type="entry name" value="TRANSPOSASE"/>
    <property type="match status" value="1"/>
</dbReference>